<feature type="transmembrane region" description="Helical" evidence="1">
    <location>
        <begin position="321"/>
        <end position="341"/>
    </location>
</feature>
<evidence type="ECO:0000313" key="4">
    <source>
        <dbReference type="Proteomes" id="UP000837857"/>
    </source>
</evidence>
<dbReference type="PANTHER" id="PTHR11161:SF22">
    <property type="entry name" value="ACYLTRANSFERASE 3 DOMAIN-CONTAINING PROTEIN-RELATED"/>
    <property type="match status" value="1"/>
</dbReference>
<keyword evidence="1" id="KW-0472">Membrane</keyword>
<feature type="transmembrane region" description="Helical" evidence="1">
    <location>
        <begin position="151"/>
        <end position="171"/>
    </location>
</feature>
<feature type="transmembrane region" description="Helical" evidence="1">
    <location>
        <begin position="183"/>
        <end position="208"/>
    </location>
</feature>
<dbReference type="EMBL" id="OW152826">
    <property type="protein sequence ID" value="CAH2042016.1"/>
    <property type="molecule type" value="Genomic_DNA"/>
</dbReference>
<dbReference type="PANTHER" id="PTHR11161">
    <property type="entry name" value="O-ACYLTRANSFERASE"/>
    <property type="match status" value="1"/>
</dbReference>
<evidence type="ECO:0000259" key="2">
    <source>
        <dbReference type="Pfam" id="PF01757"/>
    </source>
</evidence>
<dbReference type="Pfam" id="PF01757">
    <property type="entry name" value="Acyl_transf_3"/>
    <property type="match status" value="1"/>
</dbReference>
<feature type="transmembrane region" description="Helical" evidence="1">
    <location>
        <begin position="82"/>
        <end position="104"/>
    </location>
</feature>
<dbReference type="InterPro" id="IPR002656">
    <property type="entry name" value="Acyl_transf_3_dom"/>
</dbReference>
<accession>A0ABN8HY06</accession>
<feature type="non-terminal residue" evidence="3">
    <location>
        <position position="1"/>
    </location>
</feature>
<feature type="transmembrane region" description="Helical" evidence="1">
    <location>
        <begin position="229"/>
        <end position="250"/>
    </location>
</feature>
<reference evidence="3" key="1">
    <citation type="submission" date="2022-03" db="EMBL/GenBank/DDBJ databases">
        <authorList>
            <person name="Martin H S."/>
        </authorList>
    </citation>
    <scope>NUCLEOTIDE SEQUENCE</scope>
</reference>
<feature type="domain" description="Acyltransferase 3" evidence="2">
    <location>
        <begin position="145"/>
        <end position="343"/>
    </location>
</feature>
<proteinExistence type="predicted"/>
<keyword evidence="1" id="KW-1133">Transmembrane helix</keyword>
<dbReference type="Proteomes" id="UP000837857">
    <property type="component" value="Chromosome 14"/>
</dbReference>
<keyword evidence="1" id="KW-0812">Transmembrane</keyword>
<gene>
    <name evidence="3" type="ORF">IPOD504_LOCUS3528</name>
</gene>
<protein>
    <recommendedName>
        <fullName evidence="2">Acyltransferase 3 domain-containing protein</fullName>
    </recommendedName>
</protein>
<organism evidence="3 4">
    <name type="scientific">Iphiclides podalirius</name>
    <name type="common">scarce swallowtail</name>
    <dbReference type="NCBI Taxonomy" id="110791"/>
    <lineage>
        <taxon>Eukaryota</taxon>
        <taxon>Metazoa</taxon>
        <taxon>Ecdysozoa</taxon>
        <taxon>Arthropoda</taxon>
        <taxon>Hexapoda</taxon>
        <taxon>Insecta</taxon>
        <taxon>Pterygota</taxon>
        <taxon>Neoptera</taxon>
        <taxon>Endopterygota</taxon>
        <taxon>Lepidoptera</taxon>
        <taxon>Glossata</taxon>
        <taxon>Ditrysia</taxon>
        <taxon>Papilionoidea</taxon>
        <taxon>Papilionidae</taxon>
        <taxon>Papilioninae</taxon>
        <taxon>Iphiclides</taxon>
    </lineage>
</organism>
<feature type="transmembrane region" description="Helical" evidence="1">
    <location>
        <begin position="295"/>
        <end position="314"/>
    </location>
</feature>
<dbReference type="InterPro" id="IPR052728">
    <property type="entry name" value="O2_lipid_transport_reg"/>
</dbReference>
<name>A0ABN8HY06_9NEOP</name>
<evidence type="ECO:0000313" key="3">
    <source>
        <dbReference type="EMBL" id="CAH2042016.1"/>
    </source>
</evidence>
<keyword evidence="4" id="KW-1185">Reference proteome</keyword>
<sequence>MTLQEYSMRKETHFNHTRLSHGICISNKCNNWLNVNATKDLKLEVEGCLNDTFWNEYKLRTRLNEDPICSDGDAMKLEPADIAAAVVFICLILLNLIGNLYDFFIVKNNDEANRYLLCFSIKRNWIRLTEAPGNNAEPQSKCLRGLNGLKAITILLVIVEHSPLTFVVALDNPYAFEKMFDNLLYHILLDGAVAVQTFFILSGCLLAYQLQKSSEKENLSWKMIPKLILYRYLRLTPTYTIVLIFTMTWIRFSGSGPFWQKTIRPEVRDCRRYGWINLIYINNYYDNTQCMAHTWYLAADMQLYILGVFTLVLAKTDYARKVALSLLFLVTFSLPAFHTYFQNLHAHIILAPE</sequence>
<evidence type="ECO:0000256" key="1">
    <source>
        <dbReference type="SAM" id="Phobius"/>
    </source>
</evidence>